<feature type="domain" description="HTH cro/C1-type" evidence="2">
    <location>
        <begin position="9"/>
        <end position="60"/>
    </location>
</feature>
<dbReference type="PROSITE" id="PS50943">
    <property type="entry name" value="HTH_CROC1"/>
    <property type="match status" value="1"/>
</dbReference>
<dbReference type="OrthoDB" id="1274166at2"/>
<dbReference type="GO" id="GO:0003677">
    <property type="term" value="F:DNA binding"/>
    <property type="evidence" value="ECO:0007669"/>
    <property type="project" value="InterPro"/>
</dbReference>
<organism evidence="3 4">
    <name type="scientific">Chryseobacterium hagamense</name>
    <dbReference type="NCBI Taxonomy" id="395935"/>
    <lineage>
        <taxon>Bacteria</taxon>
        <taxon>Pseudomonadati</taxon>
        <taxon>Bacteroidota</taxon>
        <taxon>Flavobacteriia</taxon>
        <taxon>Flavobacteriales</taxon>
        <taxon>Weeksellaceae</taxon>
        <taxon>Chryseobacterium group</taxon>
        <taxon>Chryseobacterium</taxon>
    </lineage>
</organism>
<keyword evidence="1" id="KW-0175">Coiled coil</keyword>
<sequence length="94" mass="10959">MKYQKLFLARKARKITQADIAVYLKISQTQYHKREVGKIEISVAEWLGISKLLGVSLEEIYEPYTISSSKNYADLQQEIEALKQQLRNLKKDRA</sequence>
<evidence type="ECO:0000313" key="4">
    <source>
        <dbReference type="Proteomes" id="UP000321863"/>
    </source>
</evidence>
<dbReference type="Proteomes" id="UP000321863">
    <property type="component" value="Unassembled WGS sequence"/>
</dbReference>
<dbReference type="CDD" id="cd00093">
    <property type="entry name" value="HTH_XRE"/>
    <property type="match status" value="1"/>
</dbReference>
<name>A0A511YMH4_9FLAO</name>
<feature type="coiled-coil region" evidence="1">
    <location>
        <begin position="65"/>
        <end position="92"/>
    </location>
</feature>
<protein>
    <recommendedName>
        <fullName evidence="2">HTH cro/C1-type domain-containing protein</fullName>
    </recommendedName>
</protein>
<dbReference type="RefSeq" id="WP_146941329.1">
    <property type="nucleotide sequence ID" value="NZ_BJYJ01000010.1"/>
</dbReference>
<gene>
    <name evidence="3" type="ORF">CHA01nite_21370</name>
</gene>
<comment type="caution">
    <text evidence="3">The sequence shown here is derived from an EMBL/GenBank/DDBJ whole genome shotgun (WGS) entry which is preliminary data.</text>
</comment>
<reference evidence="3 4" key="1">
    <citation type="submission" date="2019-07" db="EMBL/GenBank/DDBJ databases">
        <title>Whole genome shotgun sequence of Chryseobacterium hagamense NBRC 105253.</title>
        <authorList>
            <person name="Hosoyama A."/>
            <person name="Uohara A."/>
            <person name="Ohji S."/>
            <person name="Ichikawa N."/>
        </authorList>
    </citation>
    <scope>NUCLEOTIDE SEQUENCE [LARGE SCALE GENOMIC DNA]</scope>
    <source>
        <strain evidence="3 4">NBRC 105253</strain>
    </source>
</reference>
<dbReference type="Gene3D" id="1.10.260.40">
    <property type="entry name" value="lambda repressor-like DNA-binding domains"/>
    <property type="match status" value="1"/>
</dbReference>
<proteinExistence type="predicted"/>
<evidence type="ECO:0000313" key="3">
    <source>
        <dbReference type="EMBL" id="GEN76397.1"/>
    </source>
</evidence>
<dbReference type="InterPro" id="IPR001387">
    <property type="entry name" value="Cro/C1-type_HTH"/>
</dbReference>
<keyword evidence="4" id="KW-1185">Reference proteome</keyword>
<dbReference type="Pfam" id="PF01381">
    <property type="entry name" value="HTH_3"/>
    <property type="match status" value="1"/>
</dbReference>
<accession>A0A511YMH4</accession>
<dbReference type="SUPFAM" id="SSF47413">
    <property type="entry name" value="lambda repressor-like DNA-binding domains"/>
    <property type="match status" value="1"/>
</dbReference>
<dbReference type="InterPro" id="IPR010982">
    <property type="entry name" value="Lambda_DNA-bd_dom_sf"/>
</dbReference>
<dbReference type="SMART" id="SM00530">
    <property type="entry name" value="HTH_XRE"/>
    <property type="match status" value="1"/>
</dbReference>
<evidence type="ECO:0000256" key="1">
    <source>
        <dbReference type="SAM" id="Coils"/>
    </source>
</evidence>
<dbReference type="AlphaFoldDB" id="A0A511YMH4"/>
<evidence type="ECO:0000259" key="2">
    <source>
        <dbReference type="PROSITE" id="PS50943"/>
    </source>
</evidence>
<dbReference type="EMBL" id="BJYJ01000010">
    <property type="protein sequence ID" value="GEN76397.1"/>
    <property type="molecule type" value="Genomic_DNA"/>
</dbReference>